<accession>A0ABN8R452</accession>
<protein>
    <submittedName>
        <fullName evidence="1">Uncharacterized protein</fullName>
    </submittedName>
</protein>
<organism evidence="1 2">
    <name type="scientific">Porites lobata</name>
    <dbReference type="NCBI Taxonomy" id="104759"/>
    <lineage>
        <taxon>Eukaryota</taxon>
        <taxon>Metazoa</taxon>
        <taxon>Cnidaria</taxon>
        <taxon>Anthozoa</taxon>
        <taxon>Hexacorallia</taxon>
        <taxon>Scleractinia</taxon>
        <taxon>Fungiina</taxon>
        <taxon>Poritidae</taxon>
        <taxon>Porites</taxon>
    </lineage>
</organism>
<comment type="caution">
    <text evidence="1">The sequence shown here is derived from an EMBL/GenBank/DDBJ whole genome shotgun (WGS) entry which is preliminary data.</text>
</comment>
<name>A0ABN8R452_9CNID</name>
<evidence type="ECO:0000313" key="2">
    <source>
        <dbReference type="Proteomes" id="UP001159405"/>
    </source>
</evidence>
<gene>
    <name evidence="1" type="ORF">PLOB_00013373</name>
</gene>
<proteinExistence type="predicted"/>
<reference evidence="1 2" key="1">
    <citation type="submission" date="2022-05" db="EMBL/GenBank/DDBJ databases">
        <authorList>
            <consortium name="Genoscope - CEA"/>
            <person name="William W."/>
        </authorList>
    </citation>
    <scope>NUCLEOTIDE SEQUENCE [LARGE SCALE GENOMIC DNA]</scope>
</reference>
<sequence>MSQQKPLTYSCQPPGLKKCFIKGQALRYLRTDSSQTTSEENIKNFENRQIERGSSVPIVTFGFLEENFKYQMPVRMEDSNKAIAQVIKTFHGMEALTLVRSQEQEYNMFIVPSSCLLQPIIYGHPIINIVCCDVVSSCLSNACVAEQNKIAL</sequence>
<dbReference type="EMBL" id="CALNXK010000178">
    <property type="protein sequence ID" value="CAH3173101.1"/>
    <property type="molecule type" value="Genomic_DNA"/>
</dbReference>
<keyword evidence="2" id="KW-1185">Reference proteome</keyword>
<dbReference type="Proteomes" id="UP001159405">
    <property type="component" value="Unassembled WGS sequence"/>
</dbReference>
<evidence type="ECO:0000313" key="1">
    <source>
        <dbReference type="EMBL" id="CAH3173101.1"/>
    </source>
</evidence>